<evidence type="ECO:0000313" key="3">
    <source>
        <dbReference type="Proteomes" id="UP001224775"/>
    </source>
</evidence>
<accession>A0AAD8YGQ4</accession>
<organism evidence="2 3">
    <name type="scientific">Skeletonema marinoi</name>
    <dbReference type="NCBI Taxonomy" id="267567"/>
    <lineage>
        <taxon>Eukaryota</taxon>
        <taxon>Sar</taxon>
        <taxon>Stramenopiles</taxon>
        <taxon>Ochrophyta</taxon>
        <taxon>Bacillariophyta</taxon>
        <taxon>Coscinodiscophyceae</taxon>
        <taxon>Thalassiosirophycidae</taxon>
        <taxon>Thalassiosirales</taxon>
        <taxon>Skeletonemataceae</taxon>
        <taxon>Skeletonema</taxon>
        <taxon>Skeletonema marinoi-dohrnii complex</taxon>
    </lineage>
</organism>
<gene>
    <name evidence="2" type="ORF">QTG54_004061</name>
</gene>
<dbReference type="AlphaFoldDB" id="A0AAD8YGQ4"/>
<reference evidence="2" key="1">
    <citation type="submission" date="2023-06" db="EMBL/GenBank/DDBJ databases">
        <title>Survivors Of The Sea: Transcriptome response of Skeletonema marinoi to long-term dormancy.</title>
        <authorList>
            <person name="Pinder M.I.M."/>
            <person name="Kourtchenko O."/>
            <person name="Robertson E.K."/>
            <person name="Larsson T."/>
            <person name="Maumus F."/>
            <person name="Osuna-Cruz C.M."/>
            <person name="Vancaester E."/>
            <person name="Stenow R."/>
            <person name="Vandepoele K."/>
            <person name="Ploug H."/>
            <person name="Bruchert V."/>
            <person name="Godhe A."/>
            <person name="Topel M."/>
        </authorList>
    </citation>
    <scope>NUCLEOTIDE SEQUENCE</scope>
    <source>
        <strain evidence="2">R05AC</strain>
    </source>
</reference>
<proteinExistence type="predicted"/>
<feature type="compositionally biased region" description="Basic and acidic residues" evidence="1">
    <location>
        <begin position="1"/>
        <end position="15"/>
    </location>
</feature>
<dbReference type="Proteomes" id="UP001224775">
    <property type="component" value="Unassembled WGS sequence"/>
</dbReference>
<name>A0AAD8YGQ4_9STRA</name>
<dbReference type="EMBL" id="JATAAI010000006">
    <property type="protein sequence ID" value="KAK1744770.1"/>
    <property type="molecule type" value="Genomic_DNA"/>
</dbReference>
<evidence type="ECO:0000256" key="1">
    <source>
        <dbReference type="SAM" id="MobiDB-lite"/>
    </source>
</evidence>
<sequence>MDSKKTAKGGARDLESENSTTSEEIANDDLIAQILARLDNQAFNAALHRDAKSMNNNFLLPPHFPWRDKLCLPQKIAKTIPRDIDDLHVVTHCDDELYAPFGDFKGPLGFGRYDNGQTRGNYGVHQDAQDVAPSLMPMKPDGGSAGTKPRFEPTAAARRSADPGVIELMVQALPSSIEDTGRTFSPDRWRSRLLADPDHSETFSRLPFSWKSVKGNALLDDVHESQSQMTNQNMAAGMSADDVEFLNLREAQLIAQERRNIALSCTQKWKISVKAGGVSSRSTLFPISKVMESNSDDLPENARKVLRPMLCTASLPQSILTGETVSTERAVEMDNDGLAYSLGSYDCRVVEKLSNPKKDFSRSKKVEVGRNRLVWSNIIQADDPFFPTTRSKVSYNSLVTGQKLDEKKNKRQTEIKVGVRISGKLLIEEALEDQPVANVNSRKRKHSTRQVENEAPTLKRPLVPESRTDEEIDLAFNTLHAHVLAQKPARGDATKSATNDSDVVYLDTGDSALPSFVEKRDIISSLMKLDQKKATEEKKRRGSSSQSVPIRPRFACVPLEDGLLRTVCLQAGNMTSVAAHQSIQVAMTSESRQVCSVCWSDDGDGEERVLDCVDCGLLAHSNCCYDKGEFWPMVRQMKTRLVIGVVLFASISLG</sequence>
<evidence type="ECO:0000313" key="2">
    <source>
        <dbReference type="EMBL" id="KAK1744770.1"/>
    </source>
</evidence>
<feature type="region of interest" description="Disordered" evidence="1">
    <location>
        <begin position="1"/>
        <end position="22"/>
    </location>
</feature>
<feature type="region of interest" description="Disordered" evidence="1">
    <location>
        <begin position="438"/>
        <end position="466"/>
    </location>
</feature>
<evidence type="ECO:0008006" key="4">
    <source>
        <dbReference type="Google" id="ProtNLM"/>
    </source>
</evidence>
<protein>
    <recommendedName>
        <fullName evidence="4">Zinc finger PHD-type domain-containing protein</fullName>
    </recommendedName>
</protein>
<keyword evidence="3" id="KW-1185">Reference proteome</keyword>
<comment type="caution">
    <text evidence="2">The sequence shown here is derived from an EMBL/GenBank/DDBJ whole genome shotgun (WGS) entry which is preliminary data.</text>
</comment>